<evidence type="ECO:0000256" key="2">
    <source>
        <dbReference type="ARBA" id="ARBA00022448"/>
    </source>
</evidence>
<feature type="chain" id="PRO_5003514771" evidence="4">
    <location>
        <begin position="24"/>
        <end position="520"/>
    </location>
</feature>
<dbReference type="SUPFAM" id="SSF53850">
    <property type="entry name" value="Periplasmic binding protein-like II"/>
    <property type="match status" value="1"/>
</dbReference>
<evidence type="ECO:0000256" key="3">
    <source>
        <dbReference type="ARBA" id="ARBA00022729"/>
    </source>
</evidence>
<evidence type="ECO:0000313" key="6">
    <source>
        <dbReference type="EMBL" id="AEV26601.1"/>
    </source>
</evidence>
<gene>
    <name evidence="6" type="ordered locus">Dsui_2238</name>
</gene>
<keyword evidence="3 4" id="KW-0732">Signal</keyword>
<proteinExistence type="inferred from homology"/>
<dbReference type="PANTHER" id="PTHR30290">
    <property type="entry name" value="PERIPLASMIC BINDING COMPONENT OF ABC TRANSPORTER"/>
    <property type="match status" value="1"/>
</dbReference>
<dbReference type="Proteomes" id="UP000005633">
    <property type="component" value="Chromosome"/>
</dbReference>
<dbReference type="GO" id="GO:0030288">
    <property type="term" value="C:outer membrane-bounded periplasmic space"/>
    <property type="evidence" value="ECO:0007669"/>
    <property type="project" value="UniProtKB-ARBA"/>
</dbReference>
<dbReference type="KEGG" id="dsu:Dsui_2238"/>
<sequence length="520" mass="56394">MARRLLLSFLLPLLLLASPALRAAGLSVGLAADVSSLDPHYLNAAPNIAVASHFFETLVAVDKDGQLVPGLAQSWQAINPTTWEFKLRPGVKFHDGSPLTAEDVVFSLDRPASLTQSPGPFTGFTRAISGKKVVDAHTLRLTTAQPYGPLPLDLASIFIVSKKAAAKATTEDFNSGKALVGTGPFRLVKFRRGEAVELARFDGYWGEKPAWDTLTLRILPADAARLAALLAGQVDMIEGVPGADVARLKKDARFRLEQRVSWRTLFLQLDLFRDASPFVTDLAGKPLAKNPLKDLKVRQALSRSINREALAARTLDGLGVPASRLVAPGIPGHGQQPAAEPYDPEGAKRLLAEAGYPQGFALTLHGPNNRYLNDEQILQTLAQFFGRIGVKTKVETLPLAAYFGRLRHADFSAALLGWGSLSGDFALRTLLGTPDEKSGWGAWNWGRFSDTRVDADIRSALASTDPARRSRAAEAAMDQAMQQLPVIPLHHQVATWALRAGLTYPARIDEFTFAAQVRPR</sequence>
<dbReference type="GO" id="GO:0015833">
    <property type="term" value="P:peptide transport"/>
    <property type="evidence" value="ECO:0007669"/>
    <property type="project" value="TreeGrafter"/>
</dbReference>
<dbReference type="PANTHER" id="PTHR30290:SF9">
    <property type="entry name" value="OLIGOPEPTIDE-BINDING PROTEIN APPA"/>
    <property type="match status" value="1"/>
</dbReference>
<dbReference type="HOGENOM" id="CLU_017028_7_4_4"/>
<feature type="signal peptide" evidence="4">
    <location>
        <begin position="1"/>
        <end position="23"/>
    </location>
</feature>
<dbReference type="Pfam" id="PF00496">
    <property type="entry name" value="SBP_bac_5"/>
    <property type="match status" value="1"/>
</dbReference>
<organism evidence="6 7">
    <name type="scientific">Azospira oryzae (strain ATCC BAA-33 / DSM 13638 / PS)</name>
    <name type="common">Dechlorosoma suillum</name>
    <dbReference type="NCBI Taxonomy" id="640081"/>
    <lineage>
        <taxon>Bacteria</taxon>
        <taxon>Pseudomonadati</taxon>
        <taxon>Pseudomonadota</taxon>
        <taxon>Betaproteobacteria</taxon>
        <taxon>Rhodocyclales</taxon>
        <taxon>Rhodocyclaceae</taxon>
        <taxon>Azospira</taxon>
    </lineage>
</organism>
<name>G8QKB8_AZOOP</name>
<dbReference type="PIRSF" id="PIRSF002741">
    <property type="entry name" value="MppA"/>
    <property type="match status" value="1"/>
</dbReference>
<evidence type="ECO:0000256" key="4">
    <source>
        <dbReference type="SAM" id="SignalP"/>
    </source>
</evidence>
<feature type="domain" description="Solute-binding protein family 5" evidence="5">
    <location>
        <begin position="66"/>
        <end position="423"/>
    </location>
</feature>
<evidence type="ECO:0000259" key="5">
    <source>
        <dbReference type="Pfam" id="PF00496"/>
    </source>
</evidence>
<dbReference type="EMBL" id="CP003153">
    <property type="protein sequence ID" value="AEV26601.1"/>
    <property type="molecule type" value="Genomic_DNA"/>
</dbReference>
<dbReference type="OrthoDB" id="9801799at2"/>
<dbReference type="AlphaFoldDB" id="G8QKB8"/>
<dbReference type="GO" id="GO:1904680">
    <property type="term" value="F:peptide transmembrane transporter activity"/>
    <property type="evidence" value="ECO:0007669"/>
    <property type="project" value="TreeGrafter"/>
</dbReference>
<dbReference type="InterPro" id="IPR030678">
    <property type="entry name" value="Peptide/Ni-bd"/>
</dbReference>
<dbReference type="InterPro" id="IPR000914">
    <property type="entry name" value="SBP_5_dom"/>
</dbReference>
<reference evidence="6 7" key="1">
    <citation type="journal article" date="2012" name="J. Bacteriol.">
        <title>Complete genome sequence of the anaerobic perchlorate-reducing bacterium Azospira suillum strain PS.</title>
        <authorList>
            <person name="Byrne-Bailey K.G."/>
            <person name="Coates J.D."/>
        </authorList>
    </citation>
    <scope>NUCLEOTIDE SEQUENCE [LARGE SCALE GENOMIC DNA]</scope>
    <source>
        <strain evidence="7">ATCC BAA-33 / DSM 13638 / PS</strain>
    </source>
</reference>
<evidence type="ECO:0000313" key="7">
    <source>
        <dbReference type="Proteomes" id="UP000005633"/>
    </source>
</evidence>
<dbReference type="CDD" id="cd08498">
    <property type="entry name" value="PBP2_NikA_DppA_OppA_like_2"/>
    <property type="match status" value="1"/>
</dbReference>
<dbReference type="eggNOG" id="COG0747">
    <property type="taxonomic scope" value="Bacteria"/>
</dbReference>
<dbReference type="STRING" id="640081.Dsui_2238"/>
<evidence type="ECO:0000256" key="1">
    <source>
        <dbReference type="ARBA" id="ARBA00005695"/>
    </source>
</evidence>
<dbReference type="GO" id="GO:0043190">
    <property type="term" value="C:ATP-binding cassette (ABC) transporter complex"/>
    <property type="evidence" value="ECO:0007669"/>
    <property type="project" value="InterPro"/>
</dbReference>
<dbReference type="RefSeq" id="WP_014237295.1">
    <property type="nucleotide sequence ID" value="NC_016616.1"/>
</dbReference>
<dbReference type="Gene3D" id="3.10.105.10">
    <property type="entry name" value="Dipeptide-binding Protein, Domain 3"/>
    <property type="match status" value="1"/>
</dbReference>
<dbReference type="InterPro" id="IPR039424">
    <property type="entry name" value="SBP_5"/>
</dbReference>
<keyword evidence="2" id="KW-0813">Transport</keyword>
<dbReference type="Gene3D" id="3.40.190.10">
    <property type="entry name" value="Periplasmic binding protein-like II"/>
    <property type="match status" value="1"/>
</dbReference>
<comment type="similarity">
    <text evidence="1">Belongs to the bacterial solute-binding protein 5 family.</text>
</comment>
<accession>G8QKB8</accession>
<protein>
    <submittedName>
        <fullName evidence="6">ABC-type dipeptide transport system, periplasmic component</fullName>
    </submittedName>
</protein>